<dbReference type="RefSeq" id="WP_036381630.1">
    <property type="nucleotide sequence ID" value="NZ_JALU01000024.1"/>
</dbReference>
<dbReference type="AlphaFoldDB" id="X8INW3"/>
<dbReference type="Proteomes" id="UP000022645">
    <property type="component" value="Unassembled WGS sequence"/>
</dbReference>
<organism evidence="1 2">
    <name type="scientific">Mogibacterium timidum ATCC 33093</name>
    <dbReference type="NCBI Taxonomy" id="1401079"/>
    <lineage>
        <taxon>Bacteria</taxon>
        <taxon>Bacillati</taxon>
        <taxon>Bacillota</taxon>
        <taxon>Clostridia</taxon>
        <taxon>Peptostreptococcales</taxon>
        <taxon>Anaerovoracaceae</taxon>
        <taxon>Mogibacterium</taxon>
    </lineage>
</organism>
<dbReference type="GO" id="GO:0003677">
    <property type="term" value="F:DNA binding"/>
    <property type="evidence" value="ECO:0007669"/>
    <property type="project" value="InterPro"/>
</dbReference>
<sequence>MEKITETKRGRKVQWTMDARAYLLFLLKEKGLTFQETADELGVSRPTVIAEVRNGVNRNNFDKINRGAANTYNPLRSIVNTAIKGIGIDGVKALLNATGEVESLLQEFVNDSGAEDE</sequence>
<dbReference type="EMBL" id="JALU01000024">
    <property type="protein sequence ID" value="EUC51798.1"/>
    <property type="molecule type" value="Genomic_DNA"/>
</dbReference>
<accession>X8INW3</accession>
<reference evidence="1 2" key="1">
    <citation type="submission" date="2014-01" db="EMBL/GenBank/DDBJ databases">
        <authorList>
            <person name="Durkin A.S."/>
            <person name="McCorrison J."/>
            <person name="Torralba M."/>
            <person name="Gillis M."/>
            <person name="Haft D.H."/>
            <person name="Methe B."/>
            <person name="Sutton G."/>
            <person name="Nelson K.E."/>
        </authorList>
    </citation>
    <scope>NUCLEOTIDE SEQUENCE [LARGE SCALE GENOMIC DNA]</scope>
    <source>
        <strain evidence="1 2">ATCC 33093</strain>
    </source>
</reference>
<evidence type="ECO:0000313" key="1">
    <source>
        <dbReference type="EMBL" id="EUC51798.1"/>
    </source>
</evidence>
<proteinExistence type="predicted"/>
<protein>
    <submittedName>
        <fullName evidence="1">Uncharacterized protein</fullName>
    </submittedName>
</protein>
<dbReference type="InterPro" id="IPR010982">
    <property type="entry name" value="Lambda_DNA-bd_dom_sf"/>
</dbReference>
<dbReference type="SUPFAM" id="SSF47413">
    <property type="entry name" value="lambda repressor-like DNA-binding domains"/>
    <property type="match status" value="1"/>
</dbReference>
<gene>
    <name evidence="1" type="ORF">HMPREF0581_0669</name>
</gene>
<comment type="caution">
    <text evidence="1">The sequence shown here is derived from an EMBL/GenBank/DDBJ whole genome shotgun (WGS) entry which is preliminary data.</text>
</comment>
<name>X8INW3_9FIRM</name>
<evidence type="ECO:0000313" key="2">
    <source>
        <dbReference type="Proteomes" id="UP000022645"/>
    </source>
</evidence>